<dbReference type="GO" id="GO:0043139">
    <property type="term" value="F:5'-3' DNA helicase activity"/>
    <property type="evidence" value="ECO:0007669"/>
    <property type="project" value="UniProtKB-EC"/>
</dbReference>
<dbReference type="GO" id="GO:0006281">
    <property type="term" value="P:DNA repair"/>
    <property type="evidence" value="ECO:0007669"/>
    <property type="project" value="UniProtKB-KW"/>
</dbReference>
<dbReference type="GO" id="GO:0006310">
    <property type="term" value="P:DNA recombination"/>
    <property type="evidence" value="ECO:0007669"/>
    <property type="project" value="UniProtKB-KW"/>
</dbReference>
<keyword evidence="1" id="KW-0067">ATP-binding</keyword>
<dbReference type="GO" id="GO:0005524">
    <property type="term" value="F:ATP binding"/>
    <property type="evidence" value="ECO:0007669"/>
    <property type="project" value="UniProtKB-KW"/>
</dbReference>
<feature type="domain" description="DNA helicase Pif1-like DEAD-box helicase" evidence="2">
    <location>
        <begin position="108"/>
        <end position="273"/>
    </location>
</feature>
<dbReference type="Gene3D" id="3.40.50.300">
    <property type="entry name" value="P-loop containing nucleotide triphosphate hydrolases"/>
    <property type="match status" value="1"/>
</dbReference>
<dbReference type="SUPFAM" id="SSF52540">
    <property type="entry name" value="P-loop containing nucleoside triphosphate hydrolases"/>
    <property type="match status" value="1"/>
</dbReference>
<dbReference type="GO" id="GO:0000723">
    <property type="term" value="P:telomere maintenance"/>
    <property type="evidence" value="ECO:0007669"/>
    <property type="project" value="InterPro"/>
</dbReference>
<comment type="catalytic activity">
    <reaction evidence="1">
        <text>ATP + H2O = ADP + phosphate + H(+)</text>
        <dbReference type="Rhea" id="RHEA:13065"/>
        <dbReference type="ChEBI" id="CHEBI:15377"/>
        <dbReference type="ChEBI" id="CHEBI:15378"/>
        <dbReference type="ChEBI" id="CHEBI:30616"/>
        <dbReference type="ChEBI" id="CHEBI:43474"/>
        <dbReference type="ChEBI" id="CHEBI:456216"/>
        <dbReference type="EC" id="5.6.2.3"/>
    </reaction>
</comment>
<name>A0A9W6YH89_9STRA</name>
<dbReference type="Pfam" id="PF05970">
    <property type="entry name" value="PIF1"/>
    <property type="match status" value="1"/>
</dbReference>
<keyword evidence="1" id="KW-0547">Nucleotide-binding</keyword>
<keyword evidence="1" id="KW-0378">Hydrolase</keyword>
<proteinExistence type="inferred from homology"/>
<dbReference type="AlphaFoldDB" id="A0A9W6YH89"/>
<comment type="similarity">
    <text evidence="1">Belongs to the helicase family.</text>
</comment>
<accession>A0A9W6YH89</accession>
<reference evidence="3" key="1">
    <citation type="submission" date="2023-04" db="EMBL/GenBank/DDBJ databases">
        <title>Phytophthora fragariaefolia NBRC 109709.</title>
        <authorList>
            <person name="Ichikawa N."/>
            <person name="Sato H."/>
            <person name="Tonouchi N."/>
        </authorList>
    </citation>
    <scope>NUCLEOTIDE SEQUENCE</scope>
    <source>
        <strain evidence="3">NBRC 109709</strain>
    </source>
</reference>
<gene>
    <name evidence="3" type="ORF">Pfra01_002757700</name>
</gene>
<dbReference type="EC" id="5.6.2.3" evidence="1"/>
<dbReference type="OrthoDB" id="105827at2759"/>
<dbReference type="Proteomes" id="UP001165121">
    <property type="component" value="Unassembled WGS sequence"/>
</dbReference>
<dbReference type="GO" id="GO:0016787">
    <property type="term" value="F:hydrolase activity"/>
    <property type="evidence" value="ECO:0007669"/>
    <property type="project" value="UniProtKB-KW"/>
</dbReference>
<comment type="cofactor">
    <cofactor evidence="1">
        <name>Mg(2+)</name>
        <dbReference type="ChEBI" id="CHEBI:18420"/>
    </cofactor>
</comment>
<evidence type="ECO:0000259" key="2">
    <source>
        <dbReference type="Pfam" id="PF05970"/>
    </source>
</evidence>
<evidence type="ECO:0000313" key="3">
    <source>
        <dbReference type="EMBL" id="GMF63155.1"/>
    </source>
</evidence>
<dbReference type="InterPro" id="IPR027417">
    <property type="entry name" value="P-loop_NTPase"/>
</dbReference>
<keyword evidence="1" id="KW-0233">DNA recombination</keyword>
<evidence type="ECO:0000313" key="4">
    <source>
        <dbReference type="Proteomes" id="UP001165121"/>
    </source>
</evidence>
<protein>
    <recommendedName>
        <fullName evidence="1">ATP-dependent DNA helicase</fullName>
        <ecNumber evidence="1">5.6.2.3</ecNumber>
    </recommendedName>
</protein>
<dbReference type="PANTHER" id="PTHR10492:SF57">
    <property type="entry name" value="ATP-DEPENDENT DNA HELICASE"/>
    <property type="match status" value="1"/>
</dbReference>
<comment type="caution">
    <text evidence="3">The sequence shown here is derived from an EMBL/GenBank/DDBJ whole genome shotgun (WGS) entry which is preliminary data.</text>
</comment>
<dbReference type="InterPro" id="IPR010285">
    <property type="entry name" value="DNA_helicase_pif1-like_DEAD"/>
</dbReference>
<keyword evidence="1" id="KW-0227">DNA damage</keyword>
<organism evidence="3 4">
    <name type="scientific">Phytophthora fragariaefolia</name>
    <dbReference type="NCBI Taxonomy" id="1490495"/>
    <lineage>
        <taxon>Eukaryota</taxon>
        <taxon>Sar</taxon>
        <taxon>Stramenopiles</taxon>
        <taxon>Oomycota</taxon>
        <taxon>Peronosporomycetes</taxon>
        <taxon>Peronosporales</taxon>
        <taxon>Peronosporaceae</taxon>
        <taxon>Phytophthora</taxon>
    </lineage>
</organism>
<dbReference type="PANTHER" id="PTHR10492">
    <property type="match status" value="1"/>
</dbReference>
<evidence type="ECO:0000256" key="1">
    <source>
        <dbReference type="RuleBase" id="RU363044"/>
    </source>
</evidence>
<keyword evidence="1" id="KW-0347">Helicase</keyword>
<dbReference type="EMBL" id="BSXT01006836">
    <property type="protein sequence ID" value="GMF63155.1"/>
    <property type="molecule type" value="Genomic_DNA"/>
</dbReference>
<keyword evidence="1" id="KW-0234">DNA repair</keyword>
<sequence length="303" mass="34103">MSEASAFRMPDFAYKYRNLQGQAKQDIITFHTLKSLNDLLRISGQAAAGFDLPQLSDYPTLVLDSLLENNLIRRELEGYDHSVLQDVDDHTDELNEGQRAIYDLILGAIAIAVASSRIAALLLMGGRTAHSTFKIPLILDENSVCSIHKQTKLKNLFQEASLIIWVEAPMTHRHAFEAVDRSLRDVLNNDEDPYGGKPVVLSGDFRQILPVVARGTPAEMIDACLKSSHLWSHFRQVHITENMRVWVAHSAETAAELAAFSEFLLEVGEGRHEVNRQLGRDYMKLPRSMLIDDPPEEEVDEDE</sequence>
<keyword evidence="4" id="KW-1185">Reference proteome</keyword>